<comment type="caution">
    <text evidence="3">The sequence shown here is derived from an EMBL/GenBank/DDBJ whole genome shotgun (WGS) entry which is preliminary data.</text>
</comment>
<evidence type="ECO:0000259" key="2">
    <source>
        <dbReference type="Pfam" id="PF13439"/>
    </source>
</evidence>
<dbReference type="CDD" id="cd03811">
    <property type="entry name" value="GT4_GT28_WabH-like"/>
    <property type="match status" value="1"/>
</dbReference>
<name>A0A415QF86_9BACT</name>
<dbReference type="RefSeq" id="WP_118450620.1">
    <property type="nucleotide sequence ID" value="NZ_CABJDM010000020.1"/>
</dbReference>
<evidence type="ECO:0000313" key="4">
    <source>
        <dbReference type="Proteomes" id="UP000286038"/>
    </source>
</evidence>
<dbReference type="Gene3D" id="3.40.50.2000">
    <property type="entry name" value="Glycogen Phosphorylase B"/>
    <property type="match status" value="2"/>
</dbReference>
<dbReference type="AlphaFoldDB" id="A0A415QF86"/>
<gene>
    <name evidence="3" type="ORF">DWZ68_13615</name>
</gene>
<organism evidence="3 4">
    <name type="scientific">Butyricimonas virosa</name>
    <dbReference type="NCBI Taxonomy" id="544645"/>
    <lineage>
        <taxon>Bacteria</taxon>
        <taxon>Pseudomonadati</taxon>
        <taxon>Bacteroidota</taxon>
        <taxon>Bacteroidia</taxon>
        <taxon>Bacteroidales</taxon>
        <taxon>Odoribacteraceae</taxon>
        <taxon>Butyricimonas</taxon>
    </lineage>
</organism>
<dbReference type="PANTHER" id="PTHR12526">
    <property type="entry name" value="GLYCOSYLTRANSFERASE"/>
    <property type="match status" value="1"/>
</dbReference>
<dbReference type="EMBL" id="QRPV01000020">
    <property type="protein sequence ID" value="RHM41502.1"/>
    <property type="molecule type" value="Genomic_DNA"/>
</dbReference>
<dbReference type="SUPFAM" id="SSF53756">
    <property type="entry name" value="UDP-Glycosyltransferase/glycogen phosphorylase"/>
    <property type="match status" value="1"/>
</dbReference>
<dbReference type="Proteomes" id="UP000286038">
    <property type="component" value="Unassembled WGS sequence"/>
</dbReference>
<dbReference type="GO" id="GO:0016757">
    <property type="term" value="F:glycosyltransferase activity"/>
    <property type="evidence" value="ECO:0007669"/>
    <property type="project" value="InterPro"/>
</dbReference>
<accession>A0A415QF86</accession>
<feature type="domain" description="Glycosyltransferase subfamily 4-like N-terminal" evidence="2">
    <location>
        <begin position="12"/>
        <end position="169"/>
    </location>
</feature>
<dbReference type="InterPro" id="IPR028098">
    <property type="entry name" value="Glyco_trans_4-like_N"/>
</dbReference>
<dbReference type="InterPro" id="IPR001296">
    <property type="entry name" value="Glyco_trans_1"/>
</dbReference>
<sequence length="361" mass="40801">MKILQVITSLQVGGAEKLITQLAPMLRNRGHDVDVLLFDGTSTPLLENLKVTGIRIISLRIGGSVYDLRHIFKLRKIICNYDVVHAHNAAAQLFIAIASVACPVILCTTEHNTSNRRRNWWWYRPFDKWMYGCYARIICISEGVERSLRQNLKWKRDNLIVVYNGIDIQKYISAISSPLLKCISGENSKTLLMVAGFRYQKDQDTLIKAVALLPSHYHVFLVGDGERRADLEALICKLGVKDRVHLLGIRMDVPELLKAADIIVMSSHWEGFGLAAVEGMAARKPIIVSDVAGLGEIVRGYGLVFEPGNLDDLISKIKELEDAGYYFDVADRCMKKAQEFDISRMVDGYERIYKELMERGI</sequence>
<keyword evidence="3" id="KW-0808">Transferase</keyword>
<dbReference type="PANTHER" id="PTHR12526:SF630">
    <property type="entry name" value="GLYCOSYLTRANSFERASE"/>
    <property type="match status" value="1"/>
</dbReference>
<proteinExistence type="predicted"/>
<protein>
    <submittedName>
        <fullName evidence="3">Glycosyltransferase</fullName>
    </submittedName>
</protein>
<feature type="domain" description="Glycosyl transferase family 1" evidence="1">
    <location>
        <begin position="186"/>
        <end position="338"/>
    </location>
</feature>
<evidence type="ECO:0000259" key="1">
    <source>
        <dbReference type="Pfam" id="PF00534"/>
    </source>
</evidence>
<reference evidence="3 4" key="1">
    <citation type="submission" date="2018-08" db="EMBL/GenBank/DDBJ databases">
        <title>A genome reference for cultivated species of the human gut microbiota.</title>
        <authorList>
            <person name="Zou Y."/>
            <person name="Xue W."/>
            <person name="Luo G."/>
        </authorList>
    </citation>
    <scope>NUCLEOTIDE SEQUENCE [LARGE SCALE GENOMIC DNA]</scope>
    <source>
        <strain evidence="3 4">AF34-33</strain>
    </source>
</reference>
<dbReference type="Pfam" id="PF00534">
    <property type="entry name" value="Glycos_transf_1"/>
    <property type="match status" value="1"/>
</dbReference>
<dbReference type="Pfam" id="PF13439">
    <property type="entry name" value="Glyco_transf_4"/>
    <property type="match status" value="1"/>
</dbReference>
<evidence type="ECO:0000313" key="3">
    <source>
        <dbReference type="EMBL" id="RHM41502.1"/>
    </source>
</evidence>